<organism evidence="2 4">
    <name type="scientific">Rufibacter glacialis</name>
    <dbReference type="NCBI Taxonomy" id="1259555"/>
    <lineage>
        <taxon>Bacteria</taxon>
        <taxon>Pseudomonadati</taxon>
        <taxon>Bacteroidota</taxon>
        <taxon>Cytophagia</taxon>
        <taxon>Cytophagales</taxon>
        <taxon>Hymenobacteraceae</taxon>
        <taxon>Rufibacter</taxon>
    </lineage>
</organism>
<feature type="chain" id="PRO_5024426416" description="Lipoprotein" evidence="1">
    <location>
        <begin position="21"/>
        <end position="120"/>
    </location>
</feature>
<dbReference type="AlphaFoldDB" id="A0A5M8QG94"/>
<feature type="signal peptide" evidence="1">
    <location>
        <begin position="1"/>
        <end position="20"/>
    </location>
</feature>
<keyword evidence="1" id="KW-0732">Signal</keyword>
<dbReference type="EMBL" id="JBGOGF010000003">
    <property type="protein sequence ID" value="MFA1771060.1"/>
    <property type="molecule type" value="Genomic_DNA"/>
</dbReference>
<dbReference type="Proteomes" id="UP000323866">
    <property type="component" value="Unassembled WGS sequence"/>
</dbReference>
<evidence type="ECO:0008006" key="6">
    <source>
        <dbReference type="Google" id="ProtNLM"/>
    </source>
</evidence>
<sequence>MKRKSLLQLFAWGLFLNLWGCQVSGTGAEEGVLSEGQWLAYAEVQCGNNPWGYCNNTPDTKVCVKKYVQDQGFTVAEITLTVEEGLITCAACHCPTGRTFKVKVMEPDVAKLVAAGFKKI</sequence>
<dbReference type="OrthoDB" id="1447715at2"/>
<comment type="caution">
    <text evidence="2">The sequence shown here is derived from an EMBL/GenBank/DDBJ whole genome shotgun (WGS) entry which is preliminary data.</text>
</comment>
<name>A0A5M8QG94_9BACT</name>
<reference evidence="2 4" key="2">
    <citation type="submission" date="2019-09" db="EMBL/GenBank/DDBJ databases">
        <title>A bacterium isolated from glacier soil.</title>
        <authorList>
            <person name="Liu Q."/>
        </authorList>
    </citation>
    <scope>NUCLEOTIDE SEQUENCE [LARGE SCALE GENOMIC DNA]</scope>
    <source>
        <strain evidence="2 4">MDT1-10-3</strain>
    </source>
</reference>
<protein>
    <recommendedName>
        <fullName evidence="6">Lipoprotein</fullName>
    </recommendedName>
</protein>
<accession>A0A5M8QG94</accession>
<evidence type="ECO:0000313" key="3">
    <source>
        <dbReference type="EMBL" id="MFA1771060.1"/>
    </source>
</evidence>
<evidence type="ECO:0000313" key="5">
    <source>
        <dbReference type="Proteomes" id="UP001570846"/>
    </source>
</evidence>
<dbReference type="Proteomes" id="UP001570846">
    <property type="component" value="Unassembled WGS sequence"/>
</dbReference>
<proteinExistence type="predicted"/>
<dbReference type="EMBL" id="VKKZ01000021">
    <property type="protein sequence ID" value="KAA6433422.1"/>
    <property type="molecule type" value="Genomic_DNA"/>
</dbReference>
<evidence type="ECO:0000256" key="1">
    <source>
        <dbReference type="SAM" id="SignalP"/>
    </source>
</evidence>
<evidence type="ECO:0000313" key="4">
    <source>
        <dbReference type="Proteomes" id="UP000323866"/>
    </source>
</evidence>
<reference evidence="3 5" key="3">
    <citation type="submission" date="2024-08" db="EMBL/GenBank/DDBJ databases">
        <authorList>
            <person name="Wei W."/>
        </authorList>
    </citation>
    <scope>NUCLEOTIDE SEQUENCE [LARGE SCALE GENOMIC DNA]</scope>
    <source>
        <strain evidence="3 5">XU2</strain>
    </source>
</reference>
<gene>
    <name evidence="3" type="ORF">ACD591_07130</name>
    <name evidence="2" type="ORF">FOE74_13180</name>
</gene>
<dbReference type="RefSeq" id="WP_149099081.1">
    <property type="nucleotide sequence ID" value="NZ_BMMG01000004.1"/>
</dbReference>
<evidence type="ECO:0000313" key="2">
    <source>
        <dbReference type="EMBL" id="KAA6433422.1"/>
    </source>
</evidence>
<reference evidence="2 4" key="1">
    <citation type="submission" date="2019-07" db="EMBL/GenBank/DDBJ databases">
        <authorList>
            <person name="Qu J.-H."/>
        </authorList>
    </citation>
    <scope>NUCLEOTIDE SEQUENCE [LARGE SCALE GENOMIC DNA]</scope>
    <source>
        <strain evidence="2 4">MDT1-10-3</strain>
    </source>
</reference>
<keyword evidence="5" id="KW-1185">Reference proteome</keyword>